<gene>
    <name evidence="1" type="ORF">SSOG_00701</name>
</gene>
<dbReference type="InterPro" id="IPR012349">
    <property type="entry name" value="Split_barrel_FMN-bd"/>
</dbReference>
<evidence type="ECO:0000313" key="1">
    <source>
        <dbReference type="EMBL" id="EFL20989.1"/>
    </source>
</evidence>
<dbReference type="Gene3D" id="2.30.110.10">
    <property type="entry name" value="Electron Transport, Fmn-binding Protein, Chain A"/>
    <property type="match status" value="1"/>
</dbReference>
<accession>D9WDS9</accession>
<proteinExistence type="predicted"/>
<dbReference type="SUPFAM" id="SSF50475">
    <property type="entry name" value="FMN-binding split barrel"/>
    <property type="match status" value="1"/>
</dbReference>
<protein>
    <submittedName>
        <fullName evidence="1">Uncharacterized protein</fullName>
    </submittedName>
</protein>
<evidence type="ECO:0000313" key="2">
    <source>
        <dbReference type="Proteomes" id="UP000003963"/>
    </source>
</evidence>
<dbReference type="HOGENOM" id="CLU_3066689_0_0_11"/>
<dbReference type="Proteomes" id="UP000003963">
    <property type="component" value="Unassembled WGS sequence"/>
</dbReference>
<dbReference type="EMBL" id="GG657754">
    <property type="protein sequence ID" value="EFL20989.1"/>
    <property type="molecule type" value="Genomic_DNA"/>
</dbReference>
<dbReference type="STRING" id="457427.SSOG_00701"/>
<name>D9WDS9_9ACTN</name>
<keyword evidence="2" id="KW-1185">Reference proteome</keyword>
<organism evidence="1 2">
    <name type="scientific">Streptomyces himastatinicus ATCC 53653</name>
    <dbReference type="NCBI Taxonomy" id="457427"/>
    <lineage>
        <taxon>Bacteria</taxon>
        <taxon>Bacillati</taxon>
        <taxon>Actinomycetota</taxon>
        <taxon>Actinomycetes</taxon>
        <taxon>Kitasatosporales</taxon>
        <taxon>Streptomycetaceae</taxon>
        <taxon>Streptomyces</taxon>
        <taxon>Streptomyces violaceusniger group</taxon>
    </lineage>
</organism>
<reference evidence="1 2" key="1">
    <citation type="submission" date="2009-02" db="EMBL/GenBank/DDBJ databases">
        <title>Annotation of Streptomyces hygroscopicus strain ATCC 53653.</title>
        <authorList>
            <consortium name="The Broad Institute Genome Sequencing Platform"/>
            <consortium name="Broad Institute Microbial Sequencing Center"/>
            <person name="Fischbach M."/>
            <person name="Godfrey P."/>
            <person name="Ward D."/>
            <person name="Young S."/>
            <person name="Zeng Q."/>
            <person name="Koehrsen M."/>
            <person name="Alvarado L."/>
            <person name="Berlin A.M."/>
            <person name="Bochicchio J."/>
            <person name="Borenstein D."/>
            <person name="Chapman S.B."/>
            <person name="Chen Z."/>
            <person name="Engels R."/>
            <person name="Freedman E."/>
            <person name="Gellesch M."/>
            <person name="Goldberg J."/>
            <person name="Griggs A."/>
            <person name="Gujja S."/>
            <person name="Heilman E.R."/>
            <person name="Heiman D.I."/>
            <person name="Hepburn T.A."/>
            <person name="Howarth C."/>
            <person name="Jen D."/>
            <person name="Larson L."/>
            <person name="Lewis B."/>
            <person name="Mehta T."/>
            <person name="Park D."/>
            <person name="Pearson M."/>
            <person name="Richards J."/>
            <person name="Roberts A."/>
            <person name="Saif S."/>
            <person name="Shea T.D."/>
            <person name="Shenoy N."/>
            <person name="Sisk P."/>
            <person name="Stolte C."/>
            <person name="Sykes S.N."/>
            <person name="Thomson T."/>
            <person name="Walk T."/>
            <person name="White J."/>
            <person name="Yandava C."/>
            <person name="Straight P."/>
            <person name="Clardy J."/>
            <person name="Hung D."/>
            <person name="Kolter R."/>
            <person name="Mekalanos J."/>
            <person name="Walker S."/>
            <person name="Walsh C.T."/>
            <person name="Wieland-Brown L.C."/>
            <person name="Haas B."/>
            <person name="Nusbaum C."/>
            <person name="Birren B."/>
        </authorList>
    </citation>
    <scope>NUCLEOTIDE SEQUENCE [LARGE SCALE GENOMIC DNA]</scope>
    <source>
        <strain evidence="1 2">ATCC 53653</strain>
    </source>
</reference>
<dbReference type="AlphaFoldDB" id="D9WDS9"/>
<sequence length="53" mass="6095">MGRAQRVTDPAAIRRLDDAAYTPPWPGGGRDLWLRIEPERITGRRIRARREPA</sequence>